<sequence length="563" mass="60860">MTMNTSQTAQPHDLGPHTAADRDRYYAEGWWQDRVLYDFLDAGAAQHPERVFVSDGTSTATYGSLRDDVVRLATGLRSLGVERGDRVAVQLPNWVEFATIMLALSRLGAVLVPIMPIFRQEEVGYILRHSEAVVVIGPAFFHKFAYGALYQELLPSAPALRDIVLVRSDDPVLADDFIAFDTLFADGDVGELDAALGGTATADDGFLLVYTSGTTSRPKGCYHTFNTMHAAARGIIDLLGITPDDVAFNPSPVAHSTGLETGIVLPLIAGAGTHFQPEWNAEEGLQRIERYGCTFTFTATTFLSTAMEAYQEGRHDVSTMRYWVCAGAPIPGPVVQAARALFPTISVLSLYGRSENFATTMCGPDDAPERSVTSDGRVVPGGVLKVVGPDDTEVPIGEEGDLAFRGPSLMLGYYREPAETELTYTPDGFSKSGDLGYVDEAGYARVSGRVKDIIIRGGLNISAREVEDLLSGHPGIRAIAVVAMPDPRVGEKACAFIVVNEGHDLTLEVVTGFLLERRVAVQKLPERLEIVDALPMTAVGKVRKNVLREVIAEKLTVEGVIRA</sequence>
<comment type="similarity">
    <text evidence="1">Belongs to the ATP-dependent AMP-binding enzyme family.</text>
</comment>
<evidence type="ECO:0000256" key="1">
    <source>
        <dbReference type="ARBA" id="ARBA00006432"/>
    </source>
</evidence>
<proteinExistence type="inferred from homology"/>
<organism evidence="5 6">
    <name type="scientific">Agromyces bauzanensis</name>
    <dbReference type="NCBI Taxonomy" id="1308924"/>
    <lineage>
        <taxon>Bacteria</taxon>
        <taxon>Bacillati</taxon>
        <taxon>Actinomycetota</taxon>
        <taxon>Actinomycetes</taxon>
        <taxon>Micrococcales</taxon>
        <taxon>Microbacteriaceae</taxon>
        <taxon>Agromyces</taxon>
    </lineage>
</organism>
<dbReference type="GO" id="GO:0031956">
    <property type="term" value="F:medium-chain fatty acid-CoA ligase activity"/>
    <property type="evidence" value="ECO:0007669"/>
    <property type="project" value="TreeGrafter"/>
</dbReference>
<dbReference type="SUPFAM" id="SSF56801">
    <property type="entry name" value="Acetyl-CoA synthetase-like"/>
    <property type="match status" value="1"/>
</dbReference>
<feature type="domain" description="AMP-binding enzyme C-terminal" evidence="4">
    <location>
        <begin position="465"/>
        <end position="541"/>
    </location>
</feature>
<evidence type="ECO:0000313" key="6">
    <source>
        <dbReference type="Proteomes" id="UP000636956"/>
    </source>
</evidence>
<dbReference type="EMBL" id="BMMD01000001">
    <property type="protein sequence ID" value="GGJ67535.1"/>
    <property type="molecule type" value="Genomic_DNA"/>
</dbReference>
<gene>
    <name evidence="5" type="ORF">GCM10011372_01660</name>
</gene>
<dbReference type="InterPro" id="IPR042099">
    <property type="entry name" value="ANL_N_sf"/>
</dbReference>
<dbReference type="PROSITE" id="PS00455">
    <property type="entry name" value="AMP_BINDING"/>
    <property type="match status" value="1"/>
</dbReference>
<name>A0A917P9G6_9MICO</name>
<keyword evidence="2 5" id="KW-0436">Ligase</keyword>
<dbReference type="Gene3D" id="3.40.50.12780">
    <property type="entry name" value="N-terminal domain of ligase-like"/>
    <property type="match status" value="1"/>
</dbReference>
<dbReference type="Gene3D" id="3.30.300.30">
    <property type="match status" value="1"/>
</dbReference>
<dbReference type="InterPro" id="IPR025110">
    <property type="entry name" value="AMP-bd_C"/>
</dbReference>
<evidence type="ECO:0000313" key="5">
    <source>
        <dbReference type="EMBL" id="GGJ67535.1"/>
    </source>
</evidence>
<dbReference type="InterPro" id="IPR020845">
    <property type="entry name" value="AMP-binding_CS"/>
</dbReference>
<dbReference type="GO" id="GO:0006631">
    <property type="term" value="P:fatty acid metabolic process"/>
    <property type="evidence" value="ECO:0007669"/>
    <property type="project" value="TreeGrafter"/>
</dbReference>
<accession>A0A917P9G6</accession>
<reference evidence="5" key="1">
    <citation type="journal article" date="2014" name="Int. J. Syst. Evol. Microbiol.">
        <title>Complete genome sequence of Corynebacterium casei LMG S-19264T (=DSM 44701T), isolated from a smear-ripened cheese.</title>
        <authorList>
            <consortium name="US DOE Joint Genome Institute (JGI-PGF)"/>
            <person name="Walter F."/>
            <person name="Albersmeier A."/>
            <person name="Kalinowski J."/>
            <person name="Ruckert C."/>
        </authorList>
    </citation>
    <scope>NUCLEOTIDE SEQUENCE</scope>
    <source>
        <strain evidence="5">CGMCC 1.8984</strain>
    </source>
</reference>
<keyword evidence="6" id="KW-1185">Reference proteome</keyword>
<evidence type="ECO:0000259" key="4">
    <source>
        <dbReference type="Pfam" id="PF13193"/>
    </source>
</evidence>
<protein>
    <submittedName>
        <fullName evidence="5">Cyclohexanecarboxylate-CoA ligase</fullName>
    </submittedName>
</protein>
<dbReference type="Pfam" id="PF00501">
    <property type="entry name" value="AMP-binding"/>
    <property type="match status" value="1"/>
</dbReference>
<evidence type="ECO:0000259" key="3">
    <source>
        <dbReference type="Pfam" id="PF00501"/>
    </source>
</evidence>
<evidence type="ECO:0000256" key="2">
    <source>
        <dbReference type="ARBA" id="ARBA00022598"/>
    </source>
</evidence>
<reference evidence="5" key="2">
    <citation type="submission" date="2020-09" db="EMBL/GenBank/DDBJ databases">
        <authorList>
            <person name="Sun Q."/>
            <person name="Zhou Y."/>
        </authorList>
    </citation>
    <scope>NUCLEOTIDE SEQUENCE</scope>
    <source>
        <strain evidence="5">CGMCC 1.8984</strain>
    </source>
</reference>
<dbReference type="InterPro" id="IPR000873">
    <property type="entry name" value="AMP-dep_synth/lig_dom"/>
</dbReference>
<dbReference type="PANTHER" id="PTHR43201:SF5">
    <property type="entry name" value="MEDIUM-CHAIN ACYL-COA LIGASE ACSF2, MITOCHONDRIAL"/>
    <property type="match status" value="1"/>
</dbReference>
<dbReference type="InterPro" id="IPR045851">
    <property type="entry name" value="AMP-bd_C_sf"/>
</dbReference>
<dbReference type="AlphaFoldDB" id="A0A917P9G6"/>
<dbReference type="Pfam" id="PF13193">
    <property type="entry name" value="AMP-binding_C"/>
    <property type="match status" value="1"/>
</dbReference>
<feature type="domain" description="AMP-dependent synthetase/ligase" evidence="3">
    <location>
        <begin position="42"/>
        <end position="414"/>
    </location>
</feature>
<comment type="caution">
    <text evidence="5">The sequence shown here is derived from an EMBL/GenBank/DDBJ whole genome shotgun (WGS) entry which is preliminary data.</text>
</comment>
<dbReference type="PANTHER" id="PTHR43201">
    <property type="entry name" value="ACYL-COA SYNTHETASE"/>
    <property type="match status" value="1"/>
</dbReference>
<dbReference type="Proteomes" id="UP000636956">
    <property type="component" value="Unassembled WGS sequence"/>
</dbReference>